<feature type="transmembrane region" description="Helical" evidence="11">
    <location>
        <begin position="318"/>
        <end position="339"/>
    </location>
</feature>
<dbReference type="Proteomes" id="UP000007799">
    <property type="component" value="Unassembled WGS sequence"/>
</dbReference>
<feature type="transmembrane region" description="Helical" evidence="11">
    <location>
        <begin position="22"/>
        <end position="46"/>
    </location>
</feature>
<dbReference type="EMBL" id="GL832959">
    <property type="protein sequence ID" value="EGD81723.1"/>
    <property type="molecule type" value="Genomic_DNA"/>
</dbReference>
<feature type="transmembrane region" description="Helical" evidence="11">
    <location>
        <begin position="359"/>
        <end position="379"/>
    </location>
</feature>
<dbReference type="eggNOG" id="KOG3893">
    <property type="taxonomic scope" value="Eukaryota"/>
</dbReference>
<evidence type="ECO:0000256" key="4">
    <source>
        <dbReference type="ARBA" id="ARBA00022502"/>
    </source>
</evidence>
<comment type="subcellular location">
    <subcellularLocation>
        <location evidence="1 11">Endoplasmic reticulum membrane</location>
        <topology evidence="1 11">Multi-pass membrane protein</topology>
    </subcellularLocation>
</comment>
<sequence length="490" mass="54344">MASGKEGVLWLRRKEGALSRRAVLGMASAVALVARVALILVSVYVWEDGSKDPARPGNSEGSAGGSGIDAAQHTTSGPGRVQYTDVDYHVFTDAARHVWLGQSPFLRHTYRYTPLLAFLCLPNIWLWRPFGKLLFSCADIAVGVLIYHLAPDDEGEHSTVDGKEKEDADVTVTQQPKPHQRNHALHSPPAQSASSAQARALSTADAPASPVPGPSQQQLALLAWLWVLRDARLLPVLLWLFNPITLGVSTRGNAESLILCVVMLCMYAAKKQHHVLAGAALGLAVHLKLYPIIYSLPLFLQASPAAPFWRITAARAKLVVACIGTMALTTTYFYSLYGFEFLHEAYLYHFSRGDIRHNFSVYFYALYLQANTATQLSLWQRLSTFLPQAIVQLSTALRFSRDIVLCAYVQTVLFVAFNKVFTSQYFLWFLPFLCLVIRRVALSTIVAWFAAQGLWLAIAYQIEFLGEPLYLLLFGACGVLFITHLMLVRV</sequence>
<feature type="transmembrane region" description="Helical" evidence="11">
    <location>
        <begin position="275"/>
        <end position="297"/>
    </location>
</feature>
<dbReference type="InterPro" id="IPR007704">
    <property type="entry name" value="PIG-M"/>
</dbReference>
<dbReference type="InParanoid" id="F2U271"/>
<keyword evidence="9 11" id="KW-1133">Transmembrane helix</keyword>
<evidence type="ECO:0000256" key="2">
    <source>
        <dbReference type="ARBA" id="ARBA00004687"/>
    </source>
</evidence>
<dbReference type="GO" id="GO:0006506">
    <property type="term" value="P:GPI anchor biosynthetic process"/>
    <property type="evidence" value="ECO:0007669"/>
    <property type="project" value="UniProtKB-UniPathway"/>
</dbReference>
<feature type="transmembrane region" description="Helical" evidence="11">
    <location>
        <begin position="468"/>
        <end position="488"/>
    </location>
</feature>
<keyword evidence="10 11" id="KW-0472">Membrane</keyword>
<proteinExistence type="inferred from homology"/>
<dbReference type="OMA" id="CRWPAYG"/>
<evidence type="ECO:0000256" key="9">
    <source>
        <dbReference type="ARBA" id="ARBA00022989"/>
    </source>
</evidence>
<keyword evidence="8 11" id="KW-0256">Endoplasmic reticulum</keyword>
<feature type="region of interest" description="Disordered" evidence="12">
    <location>
        <begin position="155"/>
        <end position="189"/>
    </location>
</feature>
<dbReference type="GO" id="GO:0005789">
    <property type="term" value="C:endoplasmic reticulum membrane"/>
    <property type="evidence" value="ECO:0007669"/>
    <property type="project" value="UniProtKB-SubCell"/>
</dbReference>
<keyword evidence="7 11" id="KW-0812">Transmembrane</keyword>
<evidence type="ECO:0000256" key="3">
    <source>
        <dbReference type="ARBA" id="ARBA00011071"/>
    </source>
</evidence>
<comment type="pathway">
    <text evidence="2 11">Glycolipid biosynthesis; glycosylphosphatidylinositol-anchor biosynthesis.</text>
</comment>
<keyword evidence="5 11" id="KW-0328">Glycosyltransferase</keyword>
<dbReference type="GO" id="GO:1990529">
    <property type="term" value="C:glycosylphosphatidylinositol-mannosyltransferase I complex"/>
    <property type="evidence" value="ECO:0007669"/>
    <property type="project" value="TreeGrafter"/>
</dbReference>
<evidence type="ECO:0000313" key="14">
    <source>
        <dbReference type="Proteomes" id="UP000007799"/>
    </source>
</evidence>
<dbReference type="Pfam" id="PF05007">
    <property type="entry name" value="Mannosyl_trans"/>
    <property type="match status" value="1"/>
</dbReference>
<dbReference type="PANTHER" id="PTHR12886">
    <property type="entry name" value="PIG-M MANNOSYLTRANSFERASE"/>
    <property type="match status" value="1"/>
</dbReference>
<comment type="function">
    <text evidence="11">Catalytic subunit of the glycosylphosphatidylinositol-mannosyltransferase I complex which catalyzes the transfer of the first mannose, via an alpha-1,4 bond from a dolichol-phosphate-mannose (Dol-P-Man) to the glucosaminyl acyl phosphatidylinositol (GlcN-(acyl)PI) intermediate to generate alpha-D-Man-(1-&gt;4)-alpha-D-GlcN-(1-&gt;6)-(1-radyl,2-acyl-sn-glycero-3-phospho)-2-acyl-inositol and participates in the sixth step of the glycosylphosphatidylinositol-anchor biosynthesis.</text>
</comment>
<evidence type="ECO:0000256" key="7">
    <source>
        <dbReference type="ARBA" id="ARBA00022692"/>
    </source>
</evidence>
<feature type="region of interest" description="Disordered" evidence="12">
    <location>
        <begin position="51"/>
        <end position="77"/>
    </location>
</feature>
<gene>
    <name evidence="13" type="ORF">PTSG_02434</name>
</gene>
<organism evidence="13 14">
    <name type="scientific">Salpingoeca rosetta (strain ATCC 50818 / BSB-021)</name>
    <dbReference type="NCBI Taxonomy" id="946362"/>
    <lineage>
        <taxon>Eukaryota</taxon>
        <taxon>Choanoflagellata</taxon>
        <taxon>Craspedida</taxon>
        <taxon>Salpingoecidae</taxon>
        <taxon>Salpingoeca</taxon>
    </lineage>
</organism>
<dbReference type="STRING" id="946362.F2U271"/>
<dbReference type="KEGG" id="sre:PTSG_02434"/>
<dbReference type="UniPathway" id="UPA00196"/>
<evidence type="ECO:0000256" key="10">
    <source>
        <dbReference type="ARBA" id="ARBA00023136"/>
    </source>
</evidence>
<comment type="caution">
    <text evidence="11">Lacks conserved residue(s) required for the propagation of feature annotation.</text>
</comment>
<dbReference type="PANTHER" id="PTHR12886:SF0">
    <property type="entry name" value="GPI MANNOSYLTRANSFERASE 1"/>
    <property type="match status" value="1"/>
</dbReference>
<dbReference type="GO" id="GO:0051751">
    <property type="term" value="F:alpha-1,4-mannosyltransferase activity"/>
    <property type="evidence" value="ECO:0007669"/>
    <property type="project" value="InterPro"/>
</dbReference>
<evidence type="ECO:0000256" key="1">
    <source>
        <dbReference type="ARBA" id="ARBA00004477"/>
    </source>
</evidence>
<comment type="similarity">
    <text evidence="3 11">Belongs to the PIGM family.</text>
</comment>
<feature type="transmembrane region" description="Helical" evidence="11">
    <location>
        <begin position="445"/>
        <end position="462"/>
    </location>
</feature>
<dbReference type="OrthoDB" id="1741594at2759"/>
<protein>
    <recommendedName>
        <fullName evidence="11">GPI mannosyltransferase 1</fullName>
        <ecNumber evidence="11">2.4.1.-</ecNumber>
    </recommendedName>
    <alternativeName>
        <fullName evidence="11">GPI mannosyltransferase I</fullName>
    </alternativeName>
</protein>
<keyword evidence="4 11" id="KW-0337">GPI-anchor biosynthesis</keyword>
<dbReference type="GO" id="GO:0004376">
    <property type="term" value="F:GPI mannosyltransferase activity"/>
    <property type="evidence" value="ECO:0007669"/>
    <property type="project" value="InterPro"/>
</dbReference>
<feature type="compositionally biased region" description="Basic and acidic residues" evidence="12">
    <location>
        <begin position="156"/>
        <end position="168"/>
    </location>
</feature>
<keyword evidence="14" id="KW-1185">Reference proteome</keyword>
<name>F2U271_SALR5</name>
<dbReference type="GeneID" id="16077519"/>
<evidence type="ECO:0000256" key="6">
    <source>
        <dbReference type="ARBA" id="ARBA00022679"/>
    </source>
</evidence>
<dbReference type="AlphaFoldDB" id="F2U271"/>
<evidence type="ECO:0000256" key="12">
    <source>
        <dbReference type="SAM" id="MobiDB-lite"/>
    </source>
</evidence>
<evidence type="ECO:0000256" key="8">
    <source>
        <dbReference type="ARBA" id="ARBA00022824"/>
    </source>
</evidence>
<evidence type="ECO:0000256" key="11">
    <source>
        <dbReference type="RuleBase" id="RU365064"/>
    </source>
</evidence>
<evidence type="ECO:0000313" key="13">
    <source>
        <dbReference type="EMBL" id="EGD81723.1"/>
    </source>
</evidence>
<keyword evidence="6 11" id="KW-0808">Transferase</keyword>
<dbReference type="FunCoup" id="F2U271">
    <property type="interactions" value="823"/>
</dbReference>
<dbReference type="EC" id="2.4.1.-" evidence="11"/>
<accession>F2U271</accession>
<reference evidence="13" key="1">
    <citation type="submission" date="2009-08" db="EMBL/GenBank/DDBJ databases">
        <title>Annotation of Salpingoeca rosetta.</title>
        <authorList>
            <consortium name="The Broad Institute Genome Sequencing Platform"/>
            <person name="Russ C."/>
            <person name="Cuomo C."/>
            <person name="Burger G."/>
            <person name="Gray M.W."/>
            <person name="Holland P.W.H."/>
            <person name="King N."/>
            <person name="Lang F.B.F."/>
            <person name="Roger A.J."/>
            <person name="Ruiz-Trillo I."/>
            <person name="Young S.K."/>
            <person name="Zeng Q."/>
            <person name="Gargeya S."/>
            <person name="Alvarado L."/>
            <person name="Berlin A."/>
            <person name="Chapman S.B."/>
            <person name="Chen Z."/>
            <person name="Freedman E."/>
            <person name="Gellesch M."/>
            <person name="Goldberg J."/>
            <person name="Griggs A."/>
            <person name="Gujja S."/>
            <person name="Heilman E."/>
            <person name="Heiman D."/>
            <person name="Howarth C."/>
            <person name="Mehta T."/>
            <person name="Neiman D."/>
            <person name="Pearson M."/>
            <person name="Roberts A."/>
            <person name="Saif S."/>
            <person name="Shea T."/>
            <person name="Shenoy N."/>
            <person name="Sisk P."/>
            <person name="Stolte C."/>
            <person name="Sykes S."/>
            <person name="White J."/>
            <person name="Yandava C."/>
            <person name="Haas B."/>
            <person name="Nusbaum C."/>
            <person name="Birren B."/>
        </authorList>
    </citation>
    <scope>NUCLEOTIDE SEQUENCE</scope>
    <source>
        <strain evidence="13">ATCC 50818</strain>
    </source>
</reference>
<dbReference type="RefSeq" id="XP_004996927.1">
    <property type="nucleotide sequence ID" value="XM_004996870.1"/>
</dbReference>
<evidence type="ECO:0000256" key="5">
    <source>
        <dbReference type="ARBA" id="ARBA00022676"/>
    </source>
</evidence>